<accession>A0ACC0CRC9</accession>
<reference evidence="1 2" key="1">
    <citation type="journal article" date="2022" name="New Phytol.">
        <title>Ecological generalism drives hyperdiversity of secondary metabolite gene clusters in xylarialean endophytes.</title>
        <authorList>
            <person name="Franco M.E.E."/>
            <person name="Wisecaver J.H."/>
            <person name="Arnold A.E."/>
            <person name="Ju Y.M."/>
            <person name="Slot J.C."/>
            <person name="Ahrendt S."/>
            <person name="Moore L.P."/>
            <person name="Eastman K.E."/>
            <person name="Scott K."/>
            <person name="Konkel Z."/>
            <person name="Mondo S.J."/>
            <person name="Kuo A."/>
            <person name="Hayes R.D."/>
            <person name="Haridas S."/>
            <person name="Andreopoulos B."/>
            <person name="Riley R."/>
            <person name="LaButti K."/>
            <person name="Pangilinan J."/>
            <person name="Lipzen A."/>
            <person name="Amirebrahimi M."/>
            <person name="Yan J."/>
            <person name="Adam C."/>
            <person name="Keymanesh K."/>
            <person name="Ng V."/>
            <person name="Louie K."/>
            <person name="Northen T."/>
            <person name="Drula E."/>
            <person name="Henrissat B."/>
            <person name="Hsieh H.M."/>
            <person name="Youens-Clark K."/>
            <person name="Lutzoni F."/>
            <person name="Miadlikowska J."/>
            <person name="Eastwood D.C."/>
            <person name="Hamelin R.C."/>
            <person name="Grigoriev I.V."/>
            <person name="U'Ren J.M."/>
        </authorList>
    </citation>
    <scope>NUCLEOTIDE SEQUENCE [LARGE SCALE GENOMIC DNA]</scope>
    <source>
        <strain evidence="1 2">ER1909</strain>
    </source>
</reference>
<evidence type="ECO:0000313" key="1">
    <source>
        <dbReference type="EMBL" id="KAI6083012.1"/>
    </source>
</evidence>
<gene>
    <name evidence="1" type="ORF">F4821DRAFT_245690</name>
</gene>
<evidence type="ECO:0000313" key="2">
    <source>
        <dbReference type="Proteomes" id="UP001497680"/>
    </source>
</evidence>
<proteinExistence type="predicted"/>
<protein>
    <submittedName>
        <fullName evidence="1">MFS general substrate transporter</fullName>
    </submittedName>
</protein>
<keyword evidence="2" id="KW-1185">Reference proteome</keyword>
<dbReference type="Proteomes" id="UP001497680">
    <property type="component" value="Unassembled WGS sequence"/>
</dbReference>
<organism evidence="1 2">
    <name type="scientific">Hypoxylon rubiginosum</name>
    <dbReference type="NCBI Taxonomy" id="110542"/>
    <lineage>
        <taxon>Eukaryota</taxon>
        <taxon>Fungi</taxon>
        <taxon>Dikarya</taxon>
        <taxon>Ascomycota</taxon>
        <taxon>Pezizomycotina</taxon>
        <taxon>Sordariomycetes</taxon>
        <taxon>Xylariomycetidae</taxon>
        <taxon>Xylariales</taxon>
        <taxon>Hypoxylaceae</taxon>
        <taxon>Hypoxylon</taxon>
    </lineage>
</organism>
<dbReference type="EMBL" id="MU394359">
    <property type="protein sequence ID" value="KAI6083012.1"/>
    <property type="molecule type" value="Genomic_DNA"/>
</dbReference>
<name>A0ACC0CRC9_9PEZI</name>
<sequence>MASQEHKELAEEKRRPAQNETHESGSNSSSYGDIDAIQHHVFEEETEPTQKTETREKRGKASEDIRRTTSNVLAQVASRMTTRTWQEPPPPPDGGMKAWTQVAMGWLVIFTTWGWVNSFGSFQTIYSSTLPQSPSTISWIGSVQIWFCLFISVFVGRLFDAGLFLPTFLVGAIIQVLGMFLMSISTQYWSLMLTQGVLTGIGSGIFFTPSLALVATYFSKRRGLAIGLTTTGNSAGGMIYPVVVRQLLPTLGFAWTARVLAFINLACLSVVFAFMRPRLPPRKSGPIIDFAAFRELAFDGVAGGIFATSMANYFTFYYIASFGREALGLSYSSASILVILINGAGIIFRVIPPIIADRIGPINVITPVTFIWVIVAFCWLAVDNVPGSYVFTCFYGIFSGSFQCLVATVISSITKRLDMIGTRIGMIFSINSFATLLGPPIGGAIQAASGGKYTGAQVWAAVMTAIGLVCLITARVNLVGWKILVRC</sequence>
<comment type="caution">
    <text evidence="1">The sequence shown here is derived from an EMBL/GenBank/DDBJ whole genome shotgun (WGS) entry which is preliminary data.</text>
</comment>